<evidence type="ECO:0000256" key="2">
    <source>
        <dbReference type="ARBA" id="ARBA00022777"/>
    </source>
</evidence>
<evidence type="ECO:0000256" key="4">
    <source>
        <dbReference type="SAM" id="Coils"/>
    </source>
</evidence>
<dbReference type="InterPro" id="IPR036890">
    <property type="entry name" value="HATPase_C_sf"/>
</dbReference>
<keyword evidence="1" id="KW-0808">Transferase</keyword>
<feature type="transmembrane region" description="Helical" evidence="5">
    <location>
        <begin position="12"/>
        <end position="33"/>
    </location>
</feature>
<evidence type="ECO:0008006" key="8">
    <source>
        <dbReference type="Google" id="ProtNLM"/>
    </source>
</evidence>
<dbReference type="InterPro" id="IPR050482">
    <property type="entry name" value="Sensor_HK_TwoCompSys"/>
</dbReference>
<dbReference type="SUPFAM" id="SSF55874">
    <property type="entry name" value="ATPase domain of HSP90 chaperone/DNA topoisomerase II/histidine kinase"/>
    <property type="match status" value="1"/>
</dbReference>
<evidence type="ECO:0000256" key="1">
    <source>
        <dbReference type="ARBA" id="ARBA00022679"/>
    </source>
</evidence>
<protein>
    <recommendedName>
        <fullName evidence="8">Histidine kinase</fullName>
    </recommendedName>
</protein>
<gene>
    <name evidence="6" type="ORF">SAMN02745168_1926</name>
</gene>
<reference evidence="6 7" key="1">
    <citation type="submission" date="2017-04" db="EMBL/GenBank/DDBJ databases">
        <authorList>
            <person name="Afonso C.L."/>
            <person name="Miller P.J."/>
            <person name="Scott M.A."/>
            <person name="Spackman E."/>
            <person name="Goraichik I."/>
            <person name="Dimitrov K.M."/>
            <person name="Suarez D.L."/>
            <person name="Swayne D.E."/>
        </authorList>
    </citation>
    <scope>NUCLEOTIDE SEQUENCE [LARGE SCALE GENOMIC DNA]</scope>
    <source>
        <strain evidence="6 7">DSM 12816</strain>
    </source>
</reference>
<keyword evidence="5" id="KW-0812">Transmembrane</keyword>
<dbReference type="GO" id="GO:0016301">
    <property type="term" value="F:kinase activity"/>
    <property type="evidence" value="ECO:0007669"/>
    <property type="project" value="UniProtKB-KW"/>
</dbReference>
<accession>A0A1W2ASM5</accession>
<feature type="transmembrane region" description="Helical" evidence="5">
    <location>
        <begin position="45"/>
        <end position="62"/>
    </location>
</feature>
<dbReference type="AlphaFoldDB" id="A0A1W2ASM5"/>
<keyword evidence="5" id="KW-1133">Transmembrane helix</keyword>
<feature type="transmembrane region" description="Helical" evidence="5">
    <location>
        <begin position="68"/>
        <end position="94"/>
    </location>
</feature>
<keyword evidence="2" id="KW-0418">Kinase</keyword>
<organism evidence="6 7">
    <name type="scientific">Papillibacter cinnamivorans DSM 12816</name>
    <dbReference type="NCBI Taxonomy" id="1122930"/>
    <lineage>
        <taxon>Bacteria</taxon>
        <taxon>Bacillati</taxon>
        <taxon>Bacillota</taxon>
        <taxon>Clostridia</taxon>
        <taxon>Eubacteriales</taxon>
        <taxon>Oscillospiraceae</taxon>
        <taxon>Papillibacter</taxon>
    </lineage>
</organism>
<evidence type="ECO:0000256" key="5">
    <source>
        <dbReference type="SAM" id="Phobius"/>
    </source>
</evidence>
<dbReference type="OrthoDB" id="9781904at2"/>
<evidence type="ECO:0000256" key="3">
    <source>
        <dbReference type="ARBA" id="ARBA00023012"/>
    </source>
</evidence>
<name>A0A1W2ASM5_9FIRM</name>
<feature type="coiled-coil region" evidence="4">
    <location>
        <begin position="264"/>
        <end position="291"/>
    </location>
</feature>
<evidence type="ECO:0000313" key="6">
    <source>
        <dbReference type="EMBL" id="SMC63522.1"/>
    </source>
</evidence>
<dbReference type="PANTHER" id="PTHR24421">
    <property type="entry name" value="NITRATE/NITRITE SENSOR PROTEIN NARX-RELATED"/>
    <property type="match status" value="1"/>
</dbReference>
<dbReference type="RefSeq" id="WP_084234603.1">
    <property type="nucleotide sequence ID" value="NZ_FWXW01000004.1"/>
</dbReference>
<dbReference type="STRING" id="1122930.SAMN02745168_1926"/>
<feature type="transmembrane region" description="Helical" evidence="5">
    <location>
        <begin position="101"/>
        <end position="117"/>
    </location>
</feature>
<dbReference type="CDD" id="cd16917">
    <property type="entry name" value="HATPase_UhpB-NarQ-NarX-like"/>
    <property type="match status" value="1"/>
</dbReference>
<proteinExistence type="predicted"/>
<keyword evidence="7" id="KW-1185">Reference proteome</keyword>
<sequence>MTELIGLSNLTLNLLFALFFLALLVSCLLIYFVLTGIRLDKANTAFEALLLAWLMWVSWFIGALKDNLFNGLILMPGADLRLFLVPAAVLGFYLAVRTRRLRFWLSALALLVVLPVFDPLSAGLLGLRLTASGAVLGLLGLLELSRRLTDFRENITGLSVKEALDRLPDGLLYAGKGYRPVSVNRRAREMLGSLGLSAYDRVDVLWNALSCHPNRVPETDSPDGLLIRAGEGFCYYIQKYPIAVGRRSFTQLYLRDVTEEFHVAAQIRDENRQLEENARELKRLLELAEKNAWRKEILNSRARLHDVLSQRLSLTRVLLGSLGKTPDVKRINEIKGLLRNIGQDLFYEPELSPQVRLEQLIQMYRTIGTDITCAGRLPEPNDIADTFVKIAREAFSNALRHAGASHILLRFREDESSCEMSVSNDGYCPAGPPKEGNGMQNMRARLEPFGGKMEVSAQREFCIHVSVPR</sequence>
<dbReference type="Gene3D" id="3.30.565.10">
    <property type="entry name" value="Histidine kinase-like ATPase, C-terminal domain"/>
    <property type="match status" value="1"/>
</dbReference>
<dbReference type="Proteomes" id="UP000192790">
    <property type="component" value="Unassembled WGS sequence"/>
</dbReference>
<evidence type="ECO:0000313" key="7">
    <source>
        <dbReference type="Proteomes" id="UP000192790"/>
    </source>
</evidence>
<dbReference type="GO" id="GO:0000160">
    <property type="term" value="P:phosphorelay signal transduction system"/>
    <property type="evidence" value="ECO:0007669"/>
    <property type="project" value="UniProtKB-KW"/>
</dbReference>
<keyword evidence="4" id="KW-0175">Coiled coil</keyword>
<keyword evidence="3" id="KW-0902">Two-component regulatory system</keyword>
<dbReference type="EMBL" id="FWXW01000004">
    <property type="protein sequence ID" value="SMC63522.1"/>
    <property type="molecule type" value="Genomic_DNA"/>
</dbReference>
<keyword evidence="5" id="KW-0472">Membrane</keyword>